<dbReference type="EMBL" id="KR052480">
    <property type="protein sequence ID" value="AKF12889.1"/>
    <property type="molecule type" value="Genomic_DNA"/>
</dbReference>
<dbReference type="Proteomes" id="UP000221947">
    <property type="component" value="Segment"/>
</dbReference>
<reference evidence="1 2" key="1">
    <citation type="submission" date="2015-04" db="EMBL/GenBank/DDBJ databases">
        <authorList>
            <person name="Schouten J.T."/>
            <person name="Crockett J.T."/>
            <person name="Hodson T.S."/>
            <person name="Hyde J.R."/>
            <person name="Smith T.A."/>
            <person name="Merrill B.D."/>
            <person name="Crook M.B."/>
            <person name="Griffitts J.S."/>
            <person name="Burnett S.H."/>
            <person name="Grose J.H."/>
            <person name="Breakwell D.P."/>
        </authorList>
    </citation>
    <scope>NUCLEOTIDE SEQUENCE [LARGE SCALE GENOMIC DNA]</scope>
</reference>
<accession>A0A0F6WBZ5</accession>
<keyword evidence="2" id="KW-1185">Reference proteome</keyword>
<name>A0A0F6WBZ5_9CAUD</name>
<sequence length="65" mass="7853">MNKRLEISVEFTDSIYFVPARYVQRWWKGEYTTTLEPAPIDGYMFLQEPNHDQWVAIRNSQENLE</sequence>
<organism evidence="1 2">
    <name type="scientific">Sinorhizobium phage phiM7</name>
    <dbReference type="NCBI Taxonomy" id="1647403"/>
    <lineage>
        <taxon>Viruses</taxon>
        <taxon>Duplodnaviria</taxon>
        <taxon>Heunggongvirae</taxon>
        <taxon>Uroviricota</taxon>
        <taxon>Caudoviricetes</taxon>
        <taxon>Emdodecavirus</taxon>
        <taxon>Emdodecavirus M7</taxon>
    </lineage>
</organism>
<gene>
    <name evidence="1" type="ORF">PHIM7_344</name>
</gene>
<protein>
    <submittedName>
        <fullName evidence="1">Uncharacterized protein</fullName>
    </submittedName>
</protein>
<proteinExistence type="predicted"/>
<evidence type="ECO:0000313" key="1">
    <source>
        <dbReference type="EMBL" id="AKF12889.1"/>
    </source>
</evidence>
<evidence type="ECO:0000313" key="2">
    <source>
        <dbReference type="Proteomes" id="UP000221947"/>
    </source>
</evidence>